<organism evidence="2 3">
    <name type="scientific">Arabis nemorensis</name>
    <dbReference type="NCBI Taxonomy" id="586526"/>
    <lineage>
        <taxon>Eukaryota</taxon>
        <taxon>Viridiplantae</taxon>
        <taxon>Streptophyta</taxon>
        <taxon>Embryophyta</taxon>
        <taxon>Tracheophyta</taxon>
        <taxon>Spermatophyta</taxon>
        <taxon>Magnoliopsida</taxon>
        <taxon>eudicotyledons</taxon>
        <taxon>Gunneridae</taxon>
        <taxon>Pentapetalae</taxon>
        <taxon>rosids</taxon>
        <taxon>malvids</taxon>
        <taxon>Brassicales</taxon>
        <taxon>Brassicaceae</taxon>
        <taxon>Arabideae</taxon>
        <taxon>Arabis</taxon>
    </lineage>
</organism>
<dbReference type="PANTHER" id="PTHR10629">
    <property type="entry name" value="CYTOSINE-SPECIFIC METHYLTRANSFERASE"/>
    <property type="match status" value="1"/>
</dbReference>
<dbReference type="SMART" id="SM00439">
    <property type="entry name" value="BAH"/>
    <property type="match status" value="1"/>
</dbReference>
<dbReference type="InterPro" id="IPR050390">
    <property type="entry name" value="C5-Methyltransferase"/>
</dbReference>
<dbReference type="InterPro" id="IPR043151">
    <property type="entry name" value="BAH_sf"/>
</dbReference>
<gene>
    <name evidence="2" type="ORF">ANE_LOCUS17284</name>
</gene>
<dbReference type="Pfam" id="PF01426">
    <property type="entry name" value="BAH"/>
    <property type="match status" value="1"/>
</dbReference>
<dbReference type="Gene3D" id="3.40.50.150">
    <property type="entry name" value="Vaccinia Virus protein VP39"/>
    <property type="match status" value="1"/>
</dbReference>
<dbReference type="Proteomes" id="UP000489600">
    <property type="component" value="Unassembled WGS sequence"/>
</dbReference>
<feature type="domain" description="BAH" evidence="1">
    <location>
        <begin position="70"/>
        <end position="195"/>
    </location>
</feature>
<dbReference type="GO" id="GO:0003682">
    <property type="term" value="F:chromatin binding"/>
    <property type="evidence" value="ECO:0007669"/>
    <property type="project" value="InterPro"/>
</dbReference>
<dbReference type="GO" id="GO:0005634">
    <property type="term" value="C:nucleus"/>
    <property type="evidence" value="ECO:0007669"/>
    <property type="project" value="TreeGrafter"/>
</dbReference>
<dbReference type="OrthoDB" id="786117at2759"/>
<keyword evidence="3" id="KW-1185">Reference proteome</keyword>
<dbReference type="AlphaFoldDB" id="A0A565BZK1"/>
<dbReference type="PANTHER" id="PTHR10629:SF42">
    <property type="entry name" value="DNA (CYTOSINE-5)-METHYLTRANSFERASE CMT1-RELATED"/>
    <property type="match status" value="1"/>
</dbReference>
<dbReference type="GO" id="GO:0003677">
    <property type="term" value="F:DNA binding"/>
    <property type="evidence" value="ECO:0007669"/>
    <property type="project" value="TreeGrafter"/>
</dbReference>
<comment type="caution">
    <text evidence="2">The sequence shown here is derived from an EMBL/GenBank/DDBJ whole genome shotgun (WGS) entry which is preliminary data.</text>
</comment>
<dbReference type="Gene3D" id="2.30.30.490">
    <property type="match status" value="1"/>
</dbReference>
<dbReference type="GO" id="GO:0044027">
    <property type="term" value="P:negative regulation of gene expression via chromosomal CpG island methylation"/>
    <property type="evidence" value="ECO:0007669"/>
    <property type="project" value="TreeGrafter"/>
</dbReference>
<dbReference type="InterPro" id="IPR029063">
    <property type="entry name" value="SAM-dependent_MTases_sf"/>
</dbReference>
<reference evidence="2" key="1">
    <citation type="submission" date="2019-07" db="EMBL/GenBank/DDBJ databases">
        <authorList>
            <person name="Dittberner H."/>
        </authorList>
    </citation>
    <scope>NUCLEOTIDE SEQUENCE [LARGE SCALE GENOMIC DNA]</scope>
</reference>
<evidence type="ECO:0000313" key="3">
    <source>
        <dbReference type="Proteomes" id="UP000489600"/>
    </source>
</evidence>
<name>A0A565BZK1_9BRAS</name>
<proteinExistence type="predicted"/>
<dbReference type="PROSITE" id="PS51038">
    <property type="entry name" value="BAH"/>
    <property type="match status" value="1"/>
</dbReference>
<protein>
    <recommendedName>
        <fullName evidence="1">BAH domain-containing protein</fullName>
    </recommendedName>
</protein>
<evidence type="ECO:0000313" key="2">
    <source>
        <dbReference type="EMBL" id="VVB06840.1"/>
    </source>
</evidence>
<dbReference type="GO" id="GO:0003886">
    <property type="term" value="F:DNA (cytosine-5-)-methyltransferase activity"/>
    <property type="evidence" value="ECO:0007669"/>
    <property type="project" value="TreeGrafter"/>
</dbReference>
<dbReference type="EMBL" id="CABITT030000006">
    <property type="protein sequence ID" value="VVB06840.1"/>
    <property type="molecule type" value="Genomic_DNA"/>
</dbReference>
<sequence>MKRNEPDPDLCFTGEPISADEARQKWPIRYSSSAIKIESTDAVKFFDPLYVSKRELKARVHYNEAIVDGVVLKLGDDVYVQAGENKPNHIAKIIELFVGLDGEPYFRAQWFYRPENTVIQAVANYENEKLVQDKRVFLSNVEDDNSLNCIDSKVNIAKFPLKMMSENEERVISPSCDFFYDMTYELDHFTFSNADNDIHNVESDESTVSSENDSKCGASYNKELYLLDLYSGCGAMSTGLTIGASYSEMEEAMPKVWTCLHD</sequence>
<evidence type="ECO:0000259" key="1">
    <source>
        <dbReference type="PROSITE" id="PS51038"/>
    </source>
</evidence>
<dbReference type="InterPro" id="IPR001025">
    <property type="entry name" value="BAH_dom"/>
</dbReference>
<accession>A0A565BZK1</accession>